<evidence type="ECO:0000256" key="12">
    <source>
        <dbReference type="HAMAP-Rule" id="MF_00974"/>
    </source>
</evidence>
<dbReference type="InterPro" id="IPR030846">
    <property type="entry name" value="DnaG_bac"/>
</dbReference>
<dbReference type="InterPro" id="IPR013264">
    <property type="entry name" value="DNAG_N"/>
</dbReference>
<dbReference type="SMART" id="SM00400">
    <property type="entry name" value="ZnF_CHCC"/>
    <property type="match status" value="1"/>
</dbReference>
<dbReference type="PIRSF" id="PIRSF002811">
    <property type="entry name" value="DnaG"/>
    <property type="match status" value="1"/>
</dbReference>
<feature type="domain" description="Toprim" evidence="15">
    <location>
        <begin position="256"/>
        <end position="335"/>
    </location>
</feature>
<dbReference type="GO" id="GO:0006269">
    <property type="term" value="P:DNA replication, synthesis of primer"/>
    <property type="evidence" value="ECO:0007669"/>
    <property type="project" value="UniProtKB-UniRule"/>
</dbReference>
<evidence type="ECO:0000256" key="8">
    <source>
        <dbReference type="ARBA" id="ARBA00022833"/>
    </source>
</evidence>
<dbReference type="FunFam" id="3.90.580.10:FF:000001">
    <property type="entry name" value="DNA primase"/>
    <property type="match status" value="1"/>
</dbReference>
<dbReference type="Gene3D" id="3.90.980.10">
    <property type="entry name" value="DNA primase, catalytic core, N-terminal domain"/>
    <property type="match status" value="1"/>
</dbReference>
<keyword evidence="10 12" id="KW-0238">DNA-binding</keyword>
<dbReference type="GO" id="GO:1990077">
    <property type="term" value="C:primosome complex"/>
    <property type="evidence" value="ECO:0007669"/>
    <property type="project" value="UniProtKB-KW"/>
</dbReference>
<dbReference type="Pfam" id="PF10410">
    <property type="entry name" value="DnaB_bind"/>
    <property type="match status" value="1"/>
</dbReference>
<dbReference type="InterPro" id="IPR002694">
    <property type="entry name" value="Znf_CHC2"/>
</dbReference>
<evidence type="ECO:0000256" key="5">
    <source>
        <dbReference type="ARBA" id="ARBA00022705"/>
    </source>
</evidence>
<dbReference type="GO" id="GO:0003899">
    <property type="term" value="F:DNA-directed RNA polymerase activity"/>
    <property type="evidence" value="ECO:0007669"/>
    <property type="project" value="UniProtKB-UniRule"/>
</dbReference>
<evidence type="ECO:0000259" key="15">
    <source>
        <dbReference type="PROSITE" id="PS50880"/>
    </source>
</evidence>
<dbReference type="HAMAP" id="MF_00974">
    <property type="entry name" value="DNA_primase_DnaG"/>
    <property type="match status" value="1"/>
</dbReference>
<dbReference type="InterPro" id="IPR019475">
    <property type="entry name" value="DNA_primase_DnaB-bd"/>
</dbReference>
<dbReference type="SUPFAM" id="SSF57783">
    <property type="entry name" value="Zinc beta-ribbon"/>
    <property type="match status" value="1"/>
</dbReference>
<evidence type="ECO:0000256" key="7">
    <source>
        <dbReference type="ARBA" id="ARBA00022771"/>
    </source>
</evidence>
<keyword evidence="5 12" id="KW-0235">DNA replication</keyword>
<dbReference type="NCBIfam" id="TIGR01391">
    <property type="entry name" value="dnaG"/>
    <property type="match status" value="1"/>
</dbReference>
<dbReference type="GO" id="GO:0003677">
    <property type="term" value="F:DNA binding"/>
    <property type="evidence" value="ECO:0007669"/>
    <property type="project" value="UniProtKB-KW"/>
</dbReference>
<dbReference type="InterPro" id="IPR006295">
    <property type="entry name" value="DNA_primase_DnaG"/>
</dbReference>
<feature type="zinc finger region" description="CHC2-type" evidence="12 14">
    <location>
        <begin position="37"/>
        <end position="61"/>
    </location>
</feature>
<comment type="catalytic activity">
    <reaction evidence="12">
        <text>ssDNA + n NTP = ssDNA/pppN(pN)n-1 hybrid + (n-1) diphosphate.</text>
        <dbReference type="EC" id="2.7.7.101"/>
    </reaction>
</comment>
<dbReference type="InterPro" id="IPR050219">
    <property type="entry name" value="DnaG_primase"/>
</dbReference>
<comment type="subunit">
    <text evidence="12">Monomer. Interacts with DnaB.</text>
</comment>
<evidence type="ECO:0000313" key="16">
    <source>
        <dbReference type="EMBL" id="MBK9717765.1"/>
    </source>
</evidence>
<keyword evidence="11 12" id="KW-0804">Transcription</keyword>
<keyword evidence="7 12" id="KW-0863">Zinc-finger</keyword>
<keyword evidence="3 12" id="KW-0808">Transferase</keyword>
<evidence type="ECO:0000256" key="14">
    <source>
        <dbReference type="PIRSR" id="PIRSR002811-1"/>
    </source>
</evidence>
<evidence type="ECO:0000313" key="17">
    <source>
        <dbReference type="Proteomes" id="UP000808349"/>
    </source>
</evidence>
<keyword evidence="2 12" id="KW-0639">Primosome</keyword>
<evidence type="ECO:0000256" key="9">
    <source>
        <dbReference type="ARBA" id="ARBA00022842"/>
    </source>
</evidence>
<dbReference type="Pfam" id="PF01807">
    <property type="entry name" value="Zn_ribbon_DnaG"/>
    <property type="match status" value="1"/>
</dbReference>
<evidence type="ECO:0000256" key="13">
    <source>
        <dbReference type="PIRNR" id="PIRNR002811"/>
    </source>
</evidence>
<comment type="function">
    <text evidence="12 13">RNA polymerase that catalyzes the synthesis of short RNA molecules used as primers for DNA polymerase during DNA replication.</text>
</comment>
<dbReference type="Gene3D" id="3.90.580.10">
    <property type="entry name" value="Zinc finger, CHC2-type domain"/>
    <property type="match status" value="1"/>
</dbReference>
<gene>
    <name evidence="12" type="primary">dnaG</name>
    <name evidence="16" type="ORF">IPO85_09670</name>
</gene>
<dbReference type="Pfam" id="PF08275">
    <property type="entry name" value="DNAG_N"/>
    <property type="match status" value="1"/>
</dbReference>
<dbReference type="EC" id="2.7.7.101" evidence="12"/>
<proteinExistence type="inferred from homology"/>
<dbReference type="GO" id="GO:0005737">
    <property type="term" value="C:cytoplasm"/>
    <property type="evidence" value="ECO:0007669"/>
    <property type="project" value="TreeGrafter"/>
</dbReference>
<evidence type="ECO:0000256" key="10">
    <source>
        <dbReference type="ARBA" id="ARBA00023125"/>
    </source>
</evidence>
<organism evidence="16 17">
    <name type="scientific">Candidatus Defluviibacterium haderslevense</name>
    <dbReference type="NCBI Taxonomy" id="2981993"/>
    <lineage>
        <taxon>Bacteria</taxon>
        <taxon>Pseudomonadati</taxon>
        <taxon>Bacteroidota</taxon>
        <taxon>Saprospiria</taxon>
        <taxon>Saprospirales</taxon>
        <taxon>Saprospiraceae</taxon>
        <taxon>Candidatus Defluviibacterium</taxon>
    </lineage>
</organism>
<dbReference type="GO" id="GO:0000428">
    <property type="term" value="C:DNA-directed RNA polymerase complex"/>
    <property type="evidence" value="ECO:0007669"/>
    <property type="project" value="UniProtKB-KW"/>
</dbReference>
<accession>A0A9D7S887</accession>
<evidence type="ECO:0000256" key="6">
    <source>
        <dbReference type="ARBA" id="ARBA00022723"/>
    </source>
</evidence>
<evidence type="ECO:0000256" key="4">
    <source>
        <dbReference type="ARBA" id="ARBA00022695"/>
    </source>
</evidence>
<dbReference type="InterPro" id="IPR037068">
    <property type="entry name" value="DNA_primase_core_N_sf"/>
</dbReference>
<dbReference type="Pfam" id="PF13155">
    <property type="entry name" value="Toprim_2"/>
    <property type="match status" value="1"/>
</dbReference>
<evidence type="ECO:0000256" key="2">
    <source>
        <dbReference type="ARBA" id="ARBA00022515"/>
    </source>
</evidence>
<dbReference type="InterPro" id="IPR034151">
    <property type="entry name" value="TOPRIM_DnaG_bac"/>
</dbReference>
<dbReference type="InterPro" id="IPR006171">
    <property type="entry name" value="TOPRIM_dom"/>
</dbReference>
<dbReference type="AlphaFoldDB" id="A0A9D7S887"/>
<evidence type="ECO:0000256" key="11">
    <source>
        <dbReference type="ARBA" id="ARBA00023163"/>
    </source>
</evidence>
<reference evidence="16 17" key="1">
    <citation type="submission" date="2020-10" db="EMBL/GenBank/DDBJ databases">
        <title>Connecting structure to function with the recovery of over 1000 high-quality activated sludge metagenome-assembled genomes encoding full-length rRNA genes using long-read sequencing.</title>
        <authorList>
            <person name="Singleton C.M."/>
            <person name="Petriglieri F."/>
            <person name="Kristensen J.M."/>
            <person name="Kirkegaard R.H."/>
            <person name="Michaelsen T.Y."/>
            <person name="Andersen M.H."/>
            <person name="Karst S.M."/>
            <person name="Dueholm M.S."/>
            <person name="Nielsen P.H."/>
            <person name="Albertsen M."/>
        </authorList>
    </citation>
    <scope>NUCLEOTIDE SEQUENCE [LARGE SCALE GENOMIC DNA]</scope>
    <source>
        <strain evidence="16">Ribe_18-Q3-R11-54_BAT3C.373</strain>
    </source>
</reference>
<keyword evidence="9" id="KW-0460">Magnesium</keyword>
<dbReference type="PANTHER" id="PTHR30313">
    <property type="entry name" value="DNA PRIMASE"/>
    <property type="match status" value="1"/>
</dbReference>
<dbReference type="Gene3D" id="3.40.1360.10">
    <property type="match status" value="1"/>
</dbReference>
<comment type="caution">
    <text evidence="16">The sequence shown here is derived from an EMBL/GenBank/DDBJ whole genome shotgun (WGS) entry which is preliminary data.</text>
</comment>
<dbReference type="SMART" id="SM00493">
    <property type="entry name" value="TOPRIM"/>
    <property type="match status" value="1"/>
</dbReference>
<dbReference type="GO" id="GO:0008270">
    <property type="term" value="F:zinc ion binding"/>
    <property type="evidence" value="ECO:0007669"/>
    <property type="project" value="UniProtKB-UniRule"/>
</dbReference>
<keyword evidence="4 12" id="KW-0548">Nucleotidyltransferase</keyword>
<dbReference type="PROSITE" id="PS50880">
    <property type="entry name" value="TOPRIM"/>
    <property type="match status" value="1"/>
</dbReference>
<dbReference type="EMBL" id="JADKFW010000005">
    <property type="protein sequence ID" value="MBK9717765.1"/>
    <property type="molecule type" value="Genomic_DNA"/>
</dbReference>
<comment type="domain">
    <text evidence="12">Contains an N-terminal zinc-binding domain, a central core domain that contains the primase activity, and a C-terminal DnaB-binding domain.</text>
</comment>
<protein>
    <recommendedName>
        <fullName evidence="12 13">DNA primase</fullName>
        <ecNumber evidence="12">2.7.7.101</ecNumber>
    </recommendedName>
</protein>
<dbReference type="FunFam" id="3.40.1360.10:FF:000002">
    <property type="entry name" value="DNA primase"/>
    <property type="match status" value="1"/>
</dbReference>
<keyword evidence="1 12" id="KW-0240">DNA-directed RNA polymerase</keyword>
<dbReference type="CDD" id="cd03364">
    <property type="entry name" value="TOPRIM_DnaG_primases"/>
    <property type="match status" value="1"/>
</dbReference>
<comment type="cofactor">
    <cofactor evidence="12 13 14">
        <name>Zn(2+)</name>
        <dbReference type="ChEBI" id="CHEBI:29105"/>
    </cofactor>
    <text evidence="12 13 14">Binds 1 zinc ion per monomer.</text>
</comment>
<evidence type="ECO:0000256" key="3">
    <source>
        <dbReference type="ARBA" id="ARBA00022679"/>
    </source>
</evidence>
<keyword evidence="8 12" id="KW-0862">Zinc</keyword>
<evidence type="ECO:0000256" key="1">
    <source>
        <dbReference type="ARBA" id="ARBA00022478"/>
    </source>
</evidence>
<dbReference type="SUPFAM" id="SSF56731">
    <property type="entry name" value="DNA primase core"/>
    <property type="match status" value="1"/>
</dbReference>
<keyword evidence="6 12" id="KW-0479">Metal-binding</keyword>
<dbReference type="Proteomes" id="UP000808349">
    <property type="component" value="Unassembled WGS sequence"/>
</dbReference>
<dbReference type="PANTHER" id="PTHR30313:SF2">
    <property type="entry name" value="DNA PRIMASE"/>
    <property type="match status" value="1"/>
</dbReference>
<dbReference type="InterPro" id="IPR036977">
    <property type="entry name" value="DNA_primase_Znf_CHC2"/>
</dbReference>
<comment type="similarity">
    <text evidence="12 13">Belongs to the DnaG primase family.</text>
</comment>
<sequence length="645" mass="73241">MILNSSVQKVLDAARIEDVVRDYVDLKPRGSNLTGLCPFHKEKTPSFSVSPSKNIYKCFGCGKAGGPVQFVMESEQYSFPEAIRQLAKRYQIELEETAISQEAKEEMLEVQGLNIINEFAAKYYEDQLWNTELGKSIGLSYFKERGFLETTLRKFNIGYAGEGYRAFTDHCIAQGYSADLLKKLGLTSTSDKDFFRNRVMFPIHNQSGKVVGFAGRIMSSEIKVAKYINSPESEVYKKSKTLFGLNIAKNAIRKNDQCILVEGYTDVMSLVQSGIENVVASSGTSLTEDQAHILKRHTNNILILYDGDSAGIKAAVRGIDIIIKEGLNVQIGMIPDQDDPDSFIRKVGYDGFQEFLKKEVKDFIIFKINLLRQEAKNDPIAKATAINDIVGTISKIEDGVKRSLYMQQAAQILDISELTLISSCNKLIKEDLKQKAFQQKRQALDRDEMIVQEQDHVISFKDELQLSFSSGDEIQEREIVKILVLEGGTPWRDTNFTVAHFLIENISDVLEYFDNSFYALLINETHQKLNDGITINLEYFINHPTKQVSHLAIELSSSPYVYSENWAAKHGIFLTTTATDQTFSANEIEKLIKHLKYRKFDKVIKRLDQQIKDTVDLGEQMEIIKAREDLKKTKNMLYSEVWALE</sequence>
<name>A0A9D7S887_9BACT</name>